<comment type="caution">
    <text evidence="7">The sequence shown here is derived from an EMBL/GenBank/DDBJ whole genome shotgun (WGS) entry which is preliminary data.</text>
</comment>
<evidence type="ECO:0000313" key="8">
    <source>
        <dbReference type="Proteomes" id="UP000245119"/>
    </source>
</evidence>
<proteinExistence type="inferred from homology"/>
<dbReference type="Gene3D" id="2.40.30.10">
    <property type="entry name" value="Translation factors"/>
    <property type="match status" value="2"/>
</dbReference>
<dbReference type="GO" id="GO:0005762">
    <property type="term" value="C:mitochondrial large ribosomal subunit"/>
    <property type="evidence" value="ECO:0007669"/>
    <property type="project" value="TreeGrafter"/>
</dbReference>
<keyword evidence="2" id="KW-0689">Ribosomal protein</keyword>
<comment type="similarity">
    <text evidence="1">Belongs to the universal ribosomal protein uL3 family.</text>
</comment>
<evidence type="ECO:0000256" key="4">
    <source>
        <dbReference type="ARBA" id="ARBA00035209"/>
    </source>
</evidence>
<dbReference type="Proteomes" id="UP000245119">
    <property type="component" value="Linkage Group LG12"/>
</dbReference>
<dbReference type="AlphaFoldDB" id="A0A2T7NGS1"/>
<keyword evidence="8" id="KW-1185">Reference proteome</keyword>
<reference evidence="7 8" key="1">
    <citation type="submission" date="2018-04" db="EMBL/GenBank/DDBJ databases">
        <title>The genome of golden apple snail Pomacea canaliculata provides insight into stress tolerance and invasive adaptation.</title>
        <authorList>
            <person name="Liu C."/>
            <person name="Liu B."/>
            <person name="Ren Y."/>
            <person name="Zhang Y."/>
            <person name="Wang H."/>
            <person name="Li S."/>
            <person name="Jiang F."/>
            <person name="Yin L."/>
            <person name="Zhang G."/>
            <person name="Qian W."/>
            <person name="Fan W."/>
        </authorList>
    </citation>
    <scope>NUCLEOTIDE SEQUENCE [LARGE SCALE GENOMIC DNA]</scope>
    <source>
        <strain evidence="7">SZHN2017</strain>
        <tissue evidence="7">Muscle</tissue>
    </source>
</reference>
<keyword evidence="3" id="KW-0687">Ribonucleoprotein</keyword>
<evidence type="ECO:0000313" key="7">
    <source>
        <dbReference type="EMBL" id="PVD20374.1"/>
    </source>
</evidence>
<evidence type="ECO:0000256" key="6">
    <source>
        <dbReference type="SAM" id="MobiDB-lite"/>
    </source>
</evidence>
<dbReference type="OrthoDB" id="274683at2759"/>
<dbReference type="InterPro" id="IPR000597">
    <property type="entry name" value="Ribosomal_uL3"/>
</dbReference>
<evidence type="ECO:0000256" key="3">
    <source>
        <dbReference type="ARBA" id="ARBA00023274"/>
    </source>
</evidence>
<dbReference type="EMBL" id="PZQS01000012">
    <property type="protein sequence ID" value="PVD20374.1"/>
    <property type="molecule type" value="Genomic_DNA"/>
</dbReference>
<evidence type="ECO:0000256" key="1">
    <source>
        <dbReference type="ARBA" id="ARBA00006540"/>
    </source>
</evidence>
<dbReference type="PANTHER" id="PTHR11229:SF8">
    <property type="entry name" value="LARGE RIBOSOMAL SUBUNIT PROTEIN UL3M"/>
    <property type="match status" value="1"/>
</dbReference>
<dbReference type="PANTHER" id="PTHR11229">
    <property type="entry name" value="50S RIBOSOMAL PROTEIN L3"/>
    <property type="match status" value="1"/>
</dbReference>
<dbReference type="SUPFAM" id="SSF50447">
    <property type="entry name" value="Translation proteins"/>
    <property type="match status" value="1"/>
</dbReference>
<dbReference type="GO" id="GO:0006412">
    <property type="term" value="P:translation"/>
    <property type="evidence" value="ECO:0007669"/>
    <property type="project" value="InterPro"/>
</dbReference>
<accession>A0A2T7NGS1</accession>
<dbReference type="InterPro" id="IPR019927">
    <property type="entry name" value="Ribosomal_uL3_bac/org-type"/>
</dbReference>
<dbReference type="GO" id="GO:0003735">
    <property type="term" value="F:structural constituent of ribosome"/>
    <property type="evidence" value="ECO:0007669"/>
    <property type="project" value="InterPro"/>
</dbReference>
<dbReference type="FunFam" id="2.40.30.10:FF:000049">
    <property type="entry name" value="39S ribosomal protein L3, mitochondrial"/>
    <property type="match status" value="1"/>
</dbReference>
<dbReference type="InterPro" id="IPR009000">
    <property type="entry name" value="Transl_B-barrel_sf"/>
</dbReference>
<gene>
    <name evidence="7" type="ORF">C0Q70_18528</name>
</gene>
<name>A0A2T7NGS1_POMCA</name>
<evidence type="ECO:0000256" key="2">
    <source>
        <dbReference type="ARBA" id="ARBA00022980"/>
    </source>
</evidence>
<protein>
    <recommendedName>
        <fullName evidence="4">Large ribosomal subunit protein uL3m</fullName>
    </recommendedName>
    <alternativeName>
        <fullName evidence="5">39S ribosomal protein L3, mitochondrial</fullName>
    </alternativeName>
</protein>
<dbReference type="Pfam" id="PF00297">
    <property type="entry name" value="Ribosomal_L3"/>
    <property type="match status" value="1"/>
</dbReference>
<organism evidence="7 8">
    <name type="scientific">Pomacea canaliculata</name>
    <name type="common">Golden apple snail</name>
    <dbReference type="NCBI Taxonomy" id="400727"/>
    <lineage>
        <taxon>Eukaryota</taxon>
        <taxon>Metazoa</taxon>
        <taxon>Spiralia</taxon>
        <taxon>Lophotrochozoa</taxon>
        <taxon>Mollusca</taxon>
        <taxon>Gastropoda</taxon>
        <taxon>Caenogastropoda</taxon>
        <taxon>Architaenioglossa</taxon>
        <taxon>Ampullarioidea</taxon>
        <taxon>Ampullariidae</taxon>
        <taxon>Pomacea</taxon>
    </lineage>
</organism>
<dbReference type="STRING" id="400727.A0A2T7NGS1"/>
<feature type="region of interest" description="Disordered" evidence="6">
    <location>
        <begin position="243"/>
        <end position="274"/>
    </location>
</feature>
<sequence length="365" mass="41759">MTLRAVLFQAFNRNSGILKHQLESARVLYVHQQSRSKGSTQYKFGRPWHVKKVNQSINDENLTTENEEFIKEVIHETYTQHPSPLREEPWQRGEYLKFTRRCGVIGIKLGLVPQWTKTGEKITTTLVQILDNHVIRYTPPEEAAKTAGWHPLWRKFGSVVVGALSSDPRQFKKSYNSLFAEAGVPPKQKLTRFLVTPNAAIQPGTPLTAMHFRVGDYVDVQAKTIDYGFQGVIKRWGMKGMPASHGVTKSHRKMGSSGGGREKAGIWKGKKMPGHMGDRNRITKGIRIWRINTKYNVLYLHGPSVPGSIHTYVRIYDTILPHKRPNPDDHPPMPTWFEEDSEGQCPEEQWDEELFAFTEPSVEYQ</sequence>
<evidence type="ECO:0000256" key="5">
    <source>
        <dbReference type="ARBA" id="ARBA00035396"/>
    </source>
</evidence>